<keyword evidence="5" id="KW-1185">Reference proteome</keyword>
<feature type="compositionally biased region" description="Basic and acidic residues" evidence="4">
    <location>
        <begin position="190"/>
        <end position="218"/>
    </location>
</feature>
<dbReference type="Proteomes" id="UP000515131">
    <property type="component" value="Unplaced"/>
</dbReference>
<sequence length="696" mass="76285">MVSLCNEMVENPPLQNPALHFHPLLAGGGAGPSLELAHIATPWRVLGSRMARVQQNGADGEEGLPPSVCSAEPGGLGRERGAPHPHTVPSCGTGPLASESHYISFLVRDSAPGMRAGPQGPPGGRPFVAAVARFHKCSDLKRLWRSDLYKNSHWGLRARGQVGGVNDRDIRTSNPGSQTNVRGSASGKGAGRDREGCYRDRSHRWESDPSPHAPRDSPHPNLTGQRRTTPHPHGGQWGTQDVARETRALGAAPPPAVRMMCGAPSATQPATAETQAIADQAGGRRVGRAGRSGPERAEAPERLLRRGAPPLPPARCPPAAPGLARVAPPPDRSAGGFTHDELLKVWKGLFYCMWMQDKALLQEELGRTISQLIHAFQTTEAQHLFLQTFWQTMNREWTGIDRLRLDKFYMLMRMVLNESLKALKMQGWEERQAERLLELLTTEILHPDSQAPSGVKSHFLEIFLEELSKVGAAELTADQNLKFIEPFCTIAAQTKDSLVLHNITRGVFETIVEQAPFAIEDLMNELEAPEEEEGTSEDEREEDVPSKEPRRGSLHGAAPDTSEEPAGDGEDSMGPVLQVGLFPEDDVPEKACRNLQEDRRERKTKKRLPKSALQNKAGKGGEEDSCPDLSSGAERMARRQGSGAERTGPQEQPGGPAGRGARKRRRRRRPRVGARAKVTDCQDLRMRRRRPPRSGK</sequence>
<dbReference type="PANTHER" id="PTHR13026:SF1">
    <property type="entry name" value="RIBOSOMAL RNA PROCESSING PROTEIN 1 HOMOLOG A"/>
    <property type="match status" value="1"/>
</dbReference>
<feature type="compositionally biased region" description="Basic residues" evidence="4">
    <location>
        <begin position="660"/>
        <end position="674"/>
    </location>
</feature>
<dbReference type="GO" id="GO:0005634">
    <property type="term" value="C:nucleus"/>
    <property type="evidence" value="ECO:0007669"/>
    <property type="project" value="UniProtKB-SubCell"/>
</dbReference>
<proteinExistence type="inferred from homology"/>
<feature type="region of interest" description="Disordered" evidence="4">
    <location>
        <begin position="164"/>
        <end position="238"/>
    </location>
</feature>
<evidence type="ECO:0000313" key="6">
    <source>
        <dbReference type="RefSeq" id="XP_025768847.1"/>
    </source>
</evidence>
<dbReference type="RefSeq" id="XP_025768847.1">
    <property type="nucleotide sequence ID" value="XM_025913062.1"/>
</dbReference>
<dbReference type="KEGG" id="pcoo:112849439"/>
<feature type="compositionally biased region" description="Basic and acidic residues" evidence="4">
    <location>
        <begin position="588"/>
        <end position="601"/>
    </location>
</feature>
<gene>
    <name evidence="6" type="primary">RRP1</name>
</gene>
<dbReference type="InterPro" id="IPR010301">
    <property type="entry name" value="RRP1"/>
</dbReference>
<accession>A0A6P6GZJ7</accession>
<feature type="region of interest" description="Disordered" evidence="4">
    <location>
        <begin position="527"/>
        <end position="696"/>
    </location>
</feature>
<evidence type="ECO:0000256" key="4">
    <source>
        <dbReference type="SAM" id="MobiDB-lite"/>
    </source>
</evidence>
<dbReference type="GO" id="GO:0006364">
    <property type="term" value="P:rRNA processing"/>
    <property type="evidence" value="ECO:0007669"/>
    <property type="project" value="InterPro"/>
</dbReference>
<comment type="similarity">
    <text evidence="2">Belongs to the RRP1 family.</text>
</comment>
<name>A0A6P6GZJ7_PUMCO</name>
<protein>
    <submittedName>
        <fullName evidence="6">Ribosomal RNA processing protein 1 homolog A</fullName>
    </submittedName>
</protein>
<reference evidence="6" key="1">
    <citation type="submission" date="2025-08" db="UniProtKB">
        <authorList>
            <consortium name="RefSeq"/>
        </authorList>
    </citation>
    <scope>IDENTIFICATION</scope>
    <source>
        <tissue evidence="6">Blood</tissue>
    </source>
</reference>
<keyword evidence="3" id="KW-0539">Nucleus</keyword>
<feature type="compositionally biased region" description="Basic and acidic residues" evidence="4">
    <location>
        <begin position="293"/>
        <end position="304"/>
    </location>
</feature>
<evidence type="ECO:0000313" key="5">
    <source>
        <dbReference type="Proteomes" id="UP000515131"/>
    </source>
</evidence>
<dbReference type="PANTHER" id="PTHR13026">
    <property type="entry name" value="NNP-1 PROTEIN NOVEL NUCLEAR PROTEIN 1 NOP52"/>
    <property type="match status" value="1"/>
</dbReference>
<feature type="compositionally biased region" description="Polar residues" evidence="4">
    <location>
        <begin position="265"/>
        <end position="274"/>
    </location>
</feature>
<organism evidence="5 6">
    <name type="scientific">Puma concolor</name>
    <name type="common">Mountain lion</name>
    <name type="synonym">Felis concolor</name>
    <dbReference type="NCBI Taxonomy" id="9696"/>
    <lineage>
        <taxon>Eukaryota</taxon>
        <taxon>Metazoa</taxon>
        <taxon>Chordata</taxon>
        <taxon>Craniata</taxon>
        <taxon>Vertebrata</taxon>
        <taxon>Euteleostomi</taxon>
        <taxon>Mammalia</taxon>
        <taxon>Eutheria</taxon>
        <taxon>Laurasiatheria</taxon>
        <taxon>Carnivora</taxon>
        <taxon>Feliformia</taxon>
        <taxon>Felidae</taxon>
        <taxon>Felinae</taxon>
        <taxon>Puma</taxon>
    </lineage>
</organism>
<feature type="region of interest" description="Disordered" evidence="4">
    <location>
        <begin position="72"/>
        <end position="94"/>
    </location>
</feature>
<dbReference type="GeneID" id="112849439"/>
<dbReference type="Pfam" id="PF05997">
    <property type="entry name" value="Nop52"/>
    <property type="match status" value="1"/>
</dbReference>
<feature type="compositionally biased region" description="Basic residues" evidence="4">
    <location>
        <begin position="686"/>
        <end position="696"/>
    </location>
</feature>
<dbReference type="CTD" id="8568"/>
<evidence type="ECO:0000256" key="3">
    <source>
        <dbReference type="ARBA" id="ARBA00023242"/>
    </source>
</evidence>
<comment type="subcellular location">
    <subcellularLocation>
        <location evidence="1">Nucleus</location>
    </subcellularLocation>
</comment>
<feature type="region of interest" description="Disordered" evidence="4">
    <location>
        <begin position="263"/>
        <end position="334"/>
    </location>
</feature>
<dbReference type="GO" id="GO:0030688">
    <property type="term" value="C:preribosome, small subunit precursor"/>
    <property type="evidence" value="ECO:0007669"/>
    <property type="project" value="InterPro"/>
</dbReference>
<feature type="compositionally biased region" description="Acidic residues" evidence="4">
    <location>
        <begin position="527"/>
        <end position="542"/>
    </location>
</feature>
<dbReference type="AlphaFoldDB" id="A0A6P6GZJ7"/>
<evidence type="ECO:0000256" key="2">
    <source>
        <dbReference type="ARBA" id="ARBA00006374"/>
    </source>
</evidence>
<feature type="compositionally biased region" description="Acidic residues" evidence="4">
    <location>
        <begin position="561"/>
        <end position="571"/>
    </location>
</feature>
<feature type="compositionally biased region" description="Polar residues" evidence="4">
    <location>
        <begin position="172"/>
        <end position="183"/>
    </location>
</feature>
<evidence type="ECO:0000256" key="1">
    <source>
        <dbReference type="ARBA" id="ARBA00004123"/>
    </source>
</evidence>
<feature type="compositionally biased region" description="Pro residues" evidence="4">
    <location>
        <begin position="309"/>
        <end position="320"/>
    </location>
</feature>